<evidence type="ECO:0000256" key="2">
    <source>
        <dbReference type="ARBA" id="ARBA00001946"/>
    </source>
</evidence>
<proteinExistence type="inferred from homology"/>
<accession>A0ABU1FU49</accession>
<evidence type="ECO:0000313" key="13">
    <source>
        <dbReference type="Proteomes" id="UP001260872"/>
    </source>
</evidence>
<dbReference type="PANTHER" id="PTHR20941">
    <property type="entry name" value="FOLATE SYNTHESIS PROTEINS"/>
    <property type="match status" value="1"/>
</dbReference>
<dbReference type="InterPro" id="IPR045031">
    <property type="entry name" value="DHP_synth-like"/>
</dbReference>
<dbReference type="EMBL" id="JAVKGT010000020">
    <property type="protein sequence ID" value="MDR5712191.1"/>
    <property type="molecule type" value="Genomic_DNA"/>
</dbReference>
<dbReference type="EC" id="2.5.1.15" evidence="5 10"/>
<sequence>MTQSAEATPGTAGLRPRTLVMGILNVTPDSFSDGGQHDDVDSALDHARRLLAEGADIIDIGGESTRPGADPVSPQDEQRRILPVLEQLLALGVRLSVDTRHPQTARAALQLAGPRAPELIINDVSGLLTHPEMPAVIAEFSTNEAGPEIVITHNRGDSRTMQQRTDYADVVAEVLDELMEIRQRYLAAGVPQERIILDPGIGFSKTHEQNWELIKHLHRFTATGHRCLLGVSRKGFLGAVLAADGVQGEPERRDVLTAMLSAQAAETGFWAVRVHHVQLNRDAVTYASFTGAAPRP</sequence>
<dbReference type="NCBIfam" id="TIGR01496">
    <property type="entry name" value="DHPS"/>
    <property type="match status" value="1"/>
</dbReference>
<name>A0ABU1FU49_9MICC</name>
<dbReference type="PANTHER" id="PTHR20941:SF1">
    <property type="entry name" value="FOLIC ACID SYNTHESIS PROTEIN FOL1"/>
    <property type="match status" value="1"/>
</dbReference>
<dbReference type="InterPro" id="IPR006390">
    <property type="entry name" value="DHP_synth_dom"/>
</dbReference>
<evidence type="ECO:0000256" key="3">
    <source>
        <dbReference type="ARBA" id="ARBA00004763"/>
    </source>
</evidence>
<dbReference type="InterPro" id="IPR000489">
    <property type="entry name" value="Pterin-binding_dom"/>
</dbReference>
<gene>
    <name evidence="12" type="primary">folP</name>
    <name evidence="12" type="ORF">RH857_08610</name>
</gene>
<keyword evidence="7 10" id="KW-0479">Metal-binding</keyword>
<comment type="function">
    <text evidence="10">Catalyzes the condensation of para-aminobenzoate (pABA) with 6-hydroxymethyl-7,8-dihydropterin diphosphate (DHPt-PP) to form 7,8-dihydropteroate (H2Pte), the immediate precursor of folate derivatives.</text>
</comment>
<evidence type="ECO:0000256" key="1">
    <source>
        <dbReference type="ARBA" id="ARBA00000012"/>
    </source>
</evidence>
<evidence type="ECO:0000256" key="8">
    <source>
        <dbReference type="ARBA" id="ARBA00022842"/>
    </source>
</evidence>
<evidence type="ECO:0000259" key="11">
    <source>
        <dbReference type="PROSITE" id="PS50972"/>
    </source>
</evidence>
<comment type="cofactor">
    <cofactor evidence="2 10">
        <name>Mg(2+)</name>
        <dbReference type="ChEBI" id="CHEBI:18420"/>
    </cofactor>
</comment>
<dbReference type="PROSITE" id="PS50972">
    <property type="entry name" value="PTERIN_BINDING"/>
    <property type="match status" value="1"/>
</dbReference>
<evidence type="ECO:0000256" key="4">
    <source>
        <dbReference type="ARBA" id="ARBA00009503"/>
    </source>
</evidence>
<keyword evidence="13" id="KW-1185">Reference proteome</keyword>
<dbReference type="Proteomes" id="UP001260872">
    <property type="component" value="Unassembled WGS sequence"/>
</dbReference>
<keyword evidence="9 10" id="KW-0289">Folate biosynthesis</keyword>
<evidence type="ECO:0000256" key="9">
    <source>
        <dbReference type="ARBA" id="ARBA00022909"/>
    </source>
</evidence>
<feature type="domain" description="Pterin-binding" evidence="11">
    <location>
        <begin position="18"/>
        <end position="285"/>
    </location>
</feature>
<comment type="caution">
    <text evidence="12">The sequence shown here is derived from an EMBL/GenBank/DDBJ whole genome shotgun (WGS) entry which is preliminary data.</text>
</comment>
<keyword evidence="6 10" id="KW-0808">Transferase</keyword>
<comment type="catalytic activity">
    <reaction evidence="1">
        <text>(7,8-dihydropterin-6-yl)methyl diphosphate + 4-aminobenzoate = 7,8-dihydropteroate + diphosphate</text>
        <dbReference type="Rhea" id="RHEA:19949"/>
        <dbReference type="ChEBI" id="CHEBI:17836"/>
        <dbReference type="ChEBI" id="CHEBI:17839"/>
        <dbReference type="ChEBI" id="CHEBI:33019"/>
        <dbReference type="ChEBI" id="CHEBI:72950"/>
        <dbReference type="EC" id="2.5.1.15"/>
    </reaction>
</comment>
<dbReference type="CDD" id="cd00739">
    <property type="entry name" value="DHPS"/>
    <property type="match status" value="1"/>
</dbReference>
<evidence type="ECO:0000313" key="12">
    <source>
        <dbReference type="EMBL" id="MDR5712191.1"/>
    </source>
</evidence>
<dbReference type="SUPFAM" id="SSF51717">
    <property type="entry name" value="Dihydropteroate synthetase-like"/>
    <property type="match status" value="1"/>
</dbReference>
<evidence type="ECO:0000256" key="10">
    <source>
        <dbReference type="RuleBase" id="RU361205"/>
    </source>
</evidence>
<dbReference type="PROSITE" id="PS00792">
    <property type="entry name" value="DHPS_1"/>
    <property type="match status" value="1"/>
</dbReference>
<dbReference type="GO" id="GO:0004156">
    <property type="term" value="F:dihydropteroate synthase activity"/>
    <property type="evidence" value="ECO:0007669"/>
    <property type="project" value="UniProtKB-EC"/>
</dbReference>
<dbReference type="Gene3D" id="3.20.20.20">
    <property type="entry name" value="Dihydropteroate synthase-like"/>
    <property type="match status" value="1"/>
</dbReference>
<comment type="similarity">
    <text evidence="4 10">Belongs to the DHPS family.</text>
</comment>
<protein>
    <recommendedName>
        <fullName evidence="5 10">Dihydropteroate synthase</fullName>
        <shortName evidence="10">DHPS</shortName>
        <ecNumber evidence="5 10">2.5.1.15</ecNumber>
    </recommendedName>
    <alternativeName>
        <fullName evidence="10">Dihydropteroate pyrophosphorylase</fullName>
    </alternativeName>
</protein>
<dbReference type="InterPro" id="IPR011005">
    <property type="entry name" value="Dihydropteroate_synth-like_sf"/>
</dbReference>
<evidence type="ECO:0000256" key="5">
    <source>
        <dbReference type="ARBA" id="ARBA00012458"/>
    </source>
</evidence>
<comment type="pathway">
    <text evidence="3 10">Cofactor biosynthesis; tetrahydrofolate biosynthesis; 7,8-dihydrofolate from 2-amino-4-hydroxy-6-hydroxymethyl-7,8-dihydropteridine diphosphate and 4-aminobenzoate: step 1/2.</text>
</comment>
<organism evidence="12 13">
    <name type="scientific">Nesterenkonia flava</name>
    <dbReference type="NCBI Taxonomy" id="469799"/>
    <lineage>
        <taxon>Bacteria</taxon>
        <taxon>Bacillati</taxon>
        <taxon>Actinomycetota</taxon>
        <taxon>Actinomycetes</taxon>
        <taxon>Micrococcales</taxon>
        <taxon>Micrococcaceae</taxon>
        <taxon>Nesterenkonia</taxon>
    </lineage>
</organism>
<evidence type="ECO:0000256" key="6">
    <source>
        <dbReference type="ARBA" id="ARBA00022679"/>
    </source>
</evidence>
<reference evidence="13" key="1">
    <citation type="submission" date="2023-07" db="EMBL/GenBank/DDBJ databases">
        <title>Description of three actinobacteria isolated from air of manufacturing shop in a pharmaceutical factory.</title>
        <authorList>
            <person name="Zhang D.-F."/>
        </authorList>
    </citation>
    <scope>NUCLEOTIDE SEQUENCE [LARGE SCALE GENOMIC DNA]</scope>
    <source>
        <strain evidence="13">CCTCC AB 207010</strain>
    </source>
</reference>
<keyword evidence="8 10" id="KW-0460">Magnesium</keyword>
<evidence type="ECO:0000256" key="7">
    <source>
        <dbReference type="ARBA" id="ARBA00022723"/>
    </source>
</evidence>
<dbReference type="PROSITE" id="PS00793">
    <property type="entry name" value="DHPS_2"/>
    <property type="match status" value="1"/>
</dbReference>
<dbReference type="Pfam" id="PF00809">
    <property type="entry name" value="Pterin_bind"/>
    <property type="match status" value="1"/>
</dbReference>
<dbReference type="RefSeq" id="WP_310537571.1">
    <property type="nucleotide sequence ID" value="NZ_BAAAOC010000006.1"/>
</dbReference>